<evidence type="ECO:0000256" key="1">
    <source>
        <dbReference type="SAM" id="MobiDB-lite"/>
    </source>
</evidence>
<dbReference type="AlphaFoldDB" id="A0AAD4WH57"/>
<protein>
    <recommendedName>
        <fullName evidence="4">UBN2 domain-containing protein</fullName>
    </recommendedName>
</protein>
<dbReference type="PANTHER" id="PTHR35317:SF35">
    <property type="entry name" value="DUF4219 DOMAIN-CONTAINING PROTEIN"/>
    <property type="match status" value="1"/>
</dbReference>
<feature type="compositionally biased region" description="Low complexity" evidence="1">
    <location>
        <begin position="203"/>
        <end position="220"/>
    </location>
</feature>
<dbReference type="EMBL" id="JAJFAZ020000002">
    <property type="protein sequence ID" value="KAI5343365.1"/>
    <property type="molecule type" value="Genomic_DNA"/>
</dbReference>
<accession>A0AAD4WH57</accession>
<organism evidence="2 3">
    <name type="scientific">Prunus dulcis</name>
    <name type="common">Almond</name>
    <name type="synonym">Amygdalus dulcis</name>
    <dbReference type="NCBI Taxonomy" id="3755"/>
    <lineage>
        <taxon>Eukaryota</taxon>
        <taxon>Viridiplantae</taxon>
        <taxon>Streptophyta</taxon>
        <taxon>Embryophyta</taxon>
        <taxon>Tracheophyta</taxon>
        <taxon>Spermatophyta</taxon>
        <taxon>Magnoliopsida</taxon>
        <taxon>eudicotyledons</taxon>
        <taxon>Gunneridae</taxon>
        <taxon>Pentapetalae</taxon>
        <taxon>rosids</taxon>
        <taxon>fabids</taxon>
        <taxon>Rosales</taxon>
        <taxon>Rosaceae</taxon>
        <taxon>Amygdaloideae</taxon>
        <taxon>Amygdaleae</taxon>
        <taxon>Prunus</taxon>
    </lineage>
</organism>
<name>A0AAD4WH57_PRUDU</name>
<evidence type="ECO:0000313" key="2">
    <source>
        <dbReference type="EMBL" id="KAI5343365.1"/>
    </source>
</evidence>
<evidence type="ECO:0008006" key="4">
    <source>
        <dbReference type="Google" id="ProtNLM"/>
    </source>
</evidence>
<dbReference type="Proteomes" id="UP001054821">
    <property type="component" value="Chromosome 2"/>
</dbReference>
<reference evidence="2 3" key="1">
    <citation type="journal article" date="2022" name="G3 (Bethesda)">
        <title>Whole-genome sequence and methylome profiling of the almond [Prunus dulcis (Mill.) D.A. Webb] cultivar 'Nonpareil'.</title>
        <authorList>
            <person name="D'Amico-Willman K.M."/>
            <person name="Ouma W.Z."/>
            <person name="Meulia T."/>
            <person name="Sideli G.M."/>
            <person name="Gradziel T.M."/>
            <person name="Fresnedo-Ramirez J."/>
        </authorList>
    </citation>
    <scope>NUCLEOTIDE SEQUENCE [LARGE SCALE GENOMIC DNA]</scope>
    <source>
        <strain evidence="2">Clone GOH B32 T37-40</strain>
    </source>
</reference>
<gene>
    <name evidence="2" type="ORF">L3X38_011241</name>
</gene>
<sequence length="249" mass="28216">MVTIFKLYGLWTLVEKGITIPDSKKKKTTKELSAEEDDEKMAVILMKDAKALGIIQNAVSDQIFPHIANADSAKMAWELLYGEYHTGDHVRSLELKNLIHEFEYTTMRDNEPLFVYLTRLNELINQIKTFGETLSNERLVQKVLISLSKVYDPICLVIKNTKILETVELQEVITILKSPEQHFKLHNVDTAEKAFASFSVSPKNQNKGSNQSGSSKFQKNWNPKGKPWESKSKAQQTSSAQNSSQLVGQ</sequence>
<feature type="compositionally biased region" description="Low complexity" evidence="1">
    <location>
        <begin position="233"/>
        <end position="249"/>
    </location>
</feature>
<dbReference type="Pfam" id="PF14223">
    <property type="entry name" value="Retrotran_gag_2"/>
    <property type="match status" value="1"/>
</dbReference>
<comment type="caution">
    <text evidence="2">The sequence shown here is derived from an EMBL/GenBank/DDBJ whole genome shotgun (WGS) entry which is preliminary data.</text>
</comment>
<dbReference type="PANTHER" id="PTHR35317">
    <property type="entry name" value="OS04G0629600 PROTEIN"/>
    <property type="match status" value="1"/>
</dbReference>
<keyword evidence="3" id="KW-1185">Reference proteome</keyword>
<feature type="region of interest" description="Disordered" evidence="1">
    <location>
        <begin position="200"/>
        <end position="249"/>
    </location>
</feature>
<proteinExistence type="predicted"/>
<evidence type="ECO:0000313" key="3">
    <source>
        <dbReference type="Proteomes" id="UP001054821"/>
    </source>
</evidence>